<comment type="caution">
    <text evidence="4">The sequence shown here is derived from an EMBL/GenBank/DDBJ whole genome shotgun (WGS) entry which is preliminary data.</text>
</comment>
<dbReference type="PANTHER" id="PTHR12526:SF510">
    <property type="entry name" value="D-INOSITOL 3-PHOSPHATE GLYCOSYLTRANSFERASE"/>
    <property type="match status" value="1"/>
</dbReference>
<reference evidence="4 5" key="1">
    <citation type="submission" date="2023-09" db="EMBL/GenBank/DDBJ databases">
        <authorList>
            <person name="Rey-Velasco X."/>
        </authorList>
    </citation>
    <scope>NUCLEOTIDE SEQUENCE [LARGE SCALE GENOMIC DNA]</scope>
    <source>
        <strain evidence="4 5">F390</strain>
    </source>
</reference>
<protein>
    <submittedName>
        <fullName evidence="4">Glycosyltransferase family 4 protein</fullName>
    </submittedName>
</protein>
<name>A0ABU2ZKR0_9SPHN</name>
<dbReference type="Proteomes" id="UP001259803">
    <property type="component" value="Unassembled WGS sequence"/>
</dbReference>
<dbReference type="Pfam" id="PF13692">
    <property type="entry name" value="Glyco_trans_1_4"/>
    <property type="match status" value="1"/>
</dbReference>
<dbReference type="CDD" id="cd03794">
    <property type="entry name" value="GT4_WbuB-like"/>
    <property type="match status" value="1"/>
</dbReference>
<dbReference type="SUPFAM" id="SSF53756">
    <property type="entry name" value="UDP-Glycosyltransferase/glycogen phosphorylase"/>
    <property type="match status" value="1"/>
</dbReference>
<evidence type="ECO:0000313" key="5">
    <source>
        <dbReference type="Proteomes" id="UP001259803"/>
    </source>
</evidence>
<organism evidence="4 5">
    <name type="scientific">Croceicoccus esteveae</name>
    <dbReference type="NCBI Taxonomy" id="3075597"/>
    <lineage>
        <taxon>Bacteria</taxon>
        <taxon>Pseudomonadati</taxon>
        <taxon>Pseudomonadota</taxon>
        <taxon>Alphaproteobacteria</taxon>
        <taxon>Sphingomonadales</taxon>
        <taxon>Erythrobacteraceae</taxon>
        <taxon>Croceicoccus</taxon>
    </lineage>
</organism>
<feature type="domain" description="Glycosyltransferase subfamily 4-like N-terminal" evidence="3">
    <location>
        <begin position="19"/>
        <end position="181"/>
    </location>
</feature>
<evidence type="ECO:0000313" key="4">
    <source>
        <dbReference type="EMBL" id="MDT0576976.1"/>
    </source>
</evidence>
<dbReference type="InterPro" id="IPR028098">
    <property type="entry name" value="Glyco_trans_4-like_N"/>
</dbReference>
<gene>
    <name evidence="4" type="ORF">RM533_12440</name>
</gene>
<keyword evidence="2" id="KW-0808">Transferase</keyword>
<dbReference type="Gene3D" id="3.40.50.2000">
    <property type="entry name" value="Glycogen Phosphorylase B"/>
    <property type="match status" value="2"/>
</dbReference>
<dbReference type="EMBL" id="JAVRHS010000014">
    <property type="protein sequence ID" value="MDT0576976.1"/>
    <property type="molecule type" value="Genomic_DNA"/>
</dbReference>
<evidence type="ECO:0000256" key="1">
    <source>
        <dbReference type="ARBA" id="ARBA00022676"/>
    </source>
</evidence>
<evidence type="ECO:0000256" key="2">
    <source>
        <dbReference type="ARBA" id="ARBA00022679"/>
    </source>
</evidence>
<dbReference type="PANTHER" id="PTHR12526">
    <property type="entry name" value="GLYCOSYLTRANSFERASE"/>
    <property type="match status" value="1"/>
</dbReference>
<dbReference type="RefSeq" id="WP_311341551.1">
    <property type="nucleotide sequence ID" value="NZ_JAVRHS010000014.1"/>
</dbReference>
<accession>A0ABU2ZKR0</accession>
<keyword evidence="5" id="KW-1185">Reference proteome</keyword>
<proteinExistence type="predicted"/>
<keyword evidence="1" id="KW-0328">Glycosyltransferase</keyword>
<sequence>MKILMIAPQPFFTERGTPIAVRAAATVLGAAGHDVDLLVLHEGADIAIPGVHIIRSARPPGIGPVPVGFSLAKLACDVQLSWAAWRLINRKRYDVVHAVEEAVFPALAARRFSRFRLVWDMDSLLVDQMMEAGGWKGNAAAWLRPLEQMAARGADLLLPVCPAIAEAAARMAPGKPIHVLPDIAVPAPSGPRPTHVANLRAALPDRAVLALYVGNLEPYQGVDDAIAAMALLPDDSRVQLVVVGGTDVHRTQAQSRATAAGIADRVTLAGPMPLEHLPHLLAQADILLSPRRSGVNTPMKIYAYMASGRPIVATAIRSHDQVLDNSMAVLVPPGASDLASALVRLQHDPAQAALLGRAARTKAETQFSAAAFARRLLDAYKLLEPNRY</sequence>
<evidence type="ECO:0000259" key="3">
    <source>
        <dbReference type="Pfam" id="PF13579"/>
    </source>
</evidence>
<dbReference type="Pfam" id="PF13579">
    <property type="entry name" value="Glyco_trans_4_4"/>
    <property type="match status" value="1"/>
</dbReference>